<reference evidence="1" key="1">
    <citation type="journal article" date="2021" name="Proc. Natl. Acad. Sci. U.S.A.">
        <title>A Catalog of Tens of Thousands of Viruses from Human Metagenomes Reveals Hidden Associations with Chronic Diseases.</title>
        <authorList>
            <person name="Tisza M.J."/>
            <person name="Buck C.B."/>
        </authorList>
    </citation>
    <scope>NUCLEOTIDE SEQUENCE</scope>
    <source>
        <strain evidence="1">Ct9f93</strain>
    </source>
</reference>
<organism evidence="1">
    <name type="scientific">Podoviridae sp. ct9f93</name>
    <dbReference type="NCBI Taxonomy" id="2826544"/>
    <lineage>
        <taxon>Viruses</taxon>
        <taxon>Duplodnaviria</taxon>
        <taxon>Heunggongvirae</taxon>
        <taxon>Uroviricota</taxon>
        <taxon>Caudoviricetes</taxon>
    </lineage>
</organism>
<accession>A0A8S5ND37</accession>
<name>A0A8S5ND37_9CAUD</name>
<proteinExistence type="predicted"/>
<protein>
    <submittedName>
        <fullName evidence="1">Uncharacterized protein</fullName>
    </submittedName>
</protein>
<evidence type="ECO:0000313" key="1">
    <source>
        <dbReference type="EMBL" id="DAD92725.1"/>
    </source>
</evidence>
<dbReference type="EMBL" id="BK015142">
    <property type="protein sequence ID" value="DAD92725.1"/>
    <property type="molecule type" value="Genomic_DNA"/>
</dbReference>
<sequence length="241" mass="26076">MAEFARSERCDALNGGVSQNVSPERQPDFLAESTNLWQVHGVAIECQRLNLLIVNNAAKLTVHVHLKVTAFRLVVVSITVVASGNNVRVISDCFDQVDVSRWFELNHHCSAIILMVVAVNAAPFDWMVNVLPFVARNPSLSTLKNVANKMLSVVVAALRLLTSVSGTEPEKVSCIDLLAVPLGHVPTIDSLKNRVLFSLNTTILLLTVSKNGANVPDDGVSVFSRLTRLVGAVGMVTDTPE</sequence>